<evidence type="ECO:0000256" key="1">
    <source>
        <dbReference type="SAM" id="MobiDB-lite"/>
    </source>
</evidence>
<name>A0A6L2PP30_COPFO</name>
<dbReference type="AlphaFoldDB" id="A0A6L2PP30"/>
<dbReference type="Proteomes" id="UP000502823">
    <property type="component" value="Unassembled WGS sequence"/>
</dbReference>
<evidence type="ECO:0000313" key="3">
    <source>
        <dbReference type="EMBL" id="GFG32932.1"/>
    </source>
</evidence>
<proteinExistence type="predicted"/>
<dbReference type="InParanoid" id="A0A6L2PP30"/>
<evidence type="ECO:0000313" key="4">
    <source>
        <dbReference type="Proteomes" id="UP000502823"/>
    </source>
</evidence>
<accession>A0A6L2PP30</accession>
<feature type="transmembrane region" description="Helical" evidence="2">
    <location>
        <begin position="20"/>
        <end position="44"/>
    </location>
</feature>
<protein>
    <submittedName>
        <fullName evidence="3">Uncharacterized protein</fullName>
    </submittedName>
</protein>
<comment type="caution">
    <text evidence="3">The sequence shown here is derived from an EMBL/GenBank/DDBJ whole genome shotgun (WGS) entry which is preliminary data.</text>
</comment>
<keyword evidence="4" id="KW-1185">Reference proteome</keyword>
<feature type="region of interest" description="Disordered" evidence="1">
    <location>
        <begin position="64"/>
        <end position="92"/>
    </location>
</feature>
<gene>
    <name evidence="3" type="ORF">Cfor_12901</name>
</gene>
<reference evidence="4" key="1">
    <citation type="submission" date="2020-01" db="EMBL/GenBank/DDBJ databases">
        <title>Draft genome sequence of the Termite Coptotermes fromosanus.</title>
        <authorList>
            <person name="Itakura S."/>
            <person name="Yosikawa Y."/>
            <person name="Umezawa K."/>
        </authorList>
    </citation>
    <scope>NUCLEOTIDE SEQUENCE [LARGE SCALE GENOMIC DNA]</scope>
</reference>
<keyword evidence="2" id="KW-0812">Transmembrane</keyword>
<keyword evidence="2" id="KW-0472">Membrane</keyword>
<keyword evidence="2" id="KW-1133">Transmembrane helix</keyword>
<dbReference type="OrthoDB" id="6619981at2759"/>
<evidence type="ECO:0000256" key="2">
    <source>
        <dbReference type="SAM" id="Phobius"/>
    </source>
</evidence>
<dbReference type="EMBL" id="BLKM01008239">
    <property type="protein sequence ID" value="GFG32932.1"/>
    <property type="molecule type" value="Genomic_DNA"/>
</dbReference>
<sequence>MRHQQVSVNVWQIVQTSGTYLALAFCAWVLLRLVNACFWLPGCLRKQREDEIKKEAEEKEKLLEEKETVQASGEEPEVACGQAVSEESKKMI</sequence>
<organism evidence="3 4">
    <name type="scientific">Coptotermes formosanus</name>
    <name type="common">Formosan subterranean termite</name>
    <dbReference type="NCBI Taxonomy" id="36987"/>
    <lineage>
        <taxon>Eukaryota</taxon>
        <taxon>Metazoa</taxon>
        <taxon>Ecdysozoa</taxon>
        <taxon>Arthropoda</taxon>
        <taxon>Hexapoda</taxon>
        <taxon>Insecta</taxon>
        <taxon>Pterygota</taxon>
        <taxon>Neoptera</taxon>
        <taxon>Polyneoptera</taxon>
        <taxon>Dictyoptera</taxon>
        <taxon>Blattodea</taxon>
        <taxon>Blattoidea</taxon>
        <taxon>Termitoidae</taxon>
        <taxon>Rhinotermitidae</taxon>
        <taxon>Coptotermes</taxon>
    </lineage>
</organism>